<dbReference type="EMBL" id="OR420750">
    <property type="protein sequence ID" value="WMM95659.1"/>
    <property type="molecule type" value="Genomic_DNA"/>
</dbReference>
<dbReference type="InterPro" id="IPR031893">
    <property type="entry name" value="Phage_tail_APC"/>
</dbReference>
<keyword evidence="3" id="KW-1185">Reference proteome</keyword>
<dbReference type="Proteomes" id="UP001304635">
    <property type="component" value="Segment"/>
</dbReference>
<name>A0AAX3ZWP1_9CAUD</name>
<evidence type="ECO:0000313" key="3">
    <source>
        <dbReference type="Proteomes" id="UP001304635"/>
    </source>
</evidence>
<feature type="domain" description="Phage tail assembly chaperone-like" evidence="1">
    <location>
        <begin position="90"/>
        <end position="145"/>
    </location>
</feature>
<accession>A0AAX3ZWP1</accession>
<protein>
    <submittedName>
        <fullName evidence="2">Tail assembly chaperone protein</fullName>
    </submittedName>
</protein>
<evidence type="ECO:0000313" key="2">
    <source>
        <dbReference type="EMBL" id="WMM95659.1"/>
    </source>
</evidence>
<evidence type="ECO:0000259" key="1">
    <source>
        <dbReference type="Pfam" id="PF16778"/>
    </source>
</evidence>
<sequence length="145" mass="15931">MKLSIIPADNTVCKDGYCISGLDLAFMDSNIHAVQWDTDSGWIEYEALSDGSIPAHVGLTSIEDYTSLIAAFDAVKSSAEQAEAPVSDAELVRGVRDGLMMQSDWSQVPDSTADREAWRTYRQALRDITNQAGFPTDITWPTKPE</sequence>
<organism evidence="2 3">
    <name type="scientific">Roseobacter phage CRP-361</name>
    <dbReference type="NCBI Taxonomy" id="3072848"/>
    <lineage>
        <taxon>Viruses</taxon>
        <taxon>Duplodnaviria</taxon>
        <taxon>Heunggongvirae</taxon>
        <taxon>Uroviricota</taxon>
        <taxon>Caudoviricetes</taxon>
        <taxon>Autographivirales</taxon>
        <taxon>Autographivirales incertae sedis</taxon>
        <taxon>Dynamenevirus</taxon>
        <taxon>Dynamenevirus CRP361</taxon>
    </lineage>
</organism>
<reference evidence="2 3" key="1">
    <citation type="submission" date="2023-08" db="EMBL/GenBank/DDBJ databases">
        <authorList>
            <person name="Du S."/>
            <person name="Wu Z."/>
            <person name="Wu Y."/>
            <person name="Yang M."/>
            <person name="Shao J."/>
            <person name="Liu H."/>
            <person name="Zhao Y."/>
            <person name="Zhang Z."/>
        </authorList>
    </citation>
    <scope>NUCLEOTIDE SEQUENCE [LARGE SCALE GENOMIC DNA]</scope>
</reference>
<dbReference type="Gene3D" id="6.10.140.1310">
    <property type="match status" value="1"/>
</dbReference>
<dbReference type="Pfam" id="PF16778">
    <property type="entry name" value="Phage_tail_APC"/>
    <property type="match status" value="1"/>
</dbReference>
<proteinExistence type="predicted"/>
<gene>
    <name evidence="2" type="ORF">CRP361_gp41</name>
</gene>